<feature type="transmembrane region" description="Helical" evidence="7">
    <location>
        <begin position="355"/>
        <end position="381"/>
    </location>
</feature>
<keyword evidence="2" id="KW-1003">Cell membrane</keyword>
<dbReference type="Proteomes" id="UP001291999">
    <property type="component" value="Unassembled WGS sequence"/>
</dbReference>
<dbReference type="PANTHER" id="PTHR30572">
    <property type="entry name" value="MEMBRANE COMPONENT OF TRANSPORTER-RELATED"/>
    <property type="match status" value="1"/>
</dbReference>
<accession>A0ABU5KCJ9</accession>
<comment type="similarity">
    <text evidence="6">Belongs to the ABC-4 integral membrane protein family.</text>
</comment>
<dbReference type="PANTHER" id="PTHR30572:SF4">
    <property type="entry name" value="ABC TRANSPORTER PERMEASE YTRF"/>
    <property type="match status" value="1"/>
</dbReference>
<dbReference type="RefSeq" id="WP_322424259.1">
    <property type="nucleotide sequence ID" value="NZ_CP141058.1"/>
</dbReference>
<feature type="transmembrane region" description="Helical" evidence="7">
    <location>
        <begin position="480"/>
        <end position="506"/>
    </location>
</feature>
<dbReference type="InterPro" id="IPR003838">
    <property type="entry name" value="ABC3_permease_C"/>
</dbReference>
<keyword evidence="4 7" id="KW-1133">Transmembrane helix</keyword>
<dbReference type="Pfam" id="PF02687">
    <property type="entry name" value="FtsX"/>
    <property type="match status" value="2"/>
</dbReference>
<evidence type="ECO:0000256" key="6">
    <source>
        <dbReference type="ARBA" id="ARBA00038076"/>
    </source>
</evidence>
<evidence type="ECO:0000313" key="10">
    <source>
        <dbReference type="Proteomes" id="UP001291999"/>
    </source>
</evidence>
<reference evidence="9 10" key="1">
    <citation type="submission" date="2023-11" db="EMBL/GenBank/DDBJ databases">
        <title>Novel species in genus Nocardioides.</title>
        <authorList>
            <person name="Zhou H."/>
        </authorList>
    </citation>
    <scope>NUCLEOTIDE SEQUENCE [LARGE SCALE GENOMIC DNA]</scope>
    <source>
        <strain evidence="9 10">S-58</strain>
    </source>
</reference>
<evidence type="ECO:0000256" key="3">
    <source>
        <dbReference type="ARBA" id="ARBA00022692"/>
    </source>
</evidence>
<evidence type="ECO:0000256" key="7">
    <source>
        <dbReference type="SAM" id="Phobius"/>
    </source>
</evidence>
<feature type="transmembrane region" description="Helical" evidence="7">
    <location>
        <begin position="934"/>
        <end position="953"/>
    </location>
</feature>
<protein>
    <submittedName>
        <fullName evidence="9">FtsX-like permease family protein</fullName>
    </submittedName>
</protein>
<feature type="transmembrane region" description="Helical" evidence="7">
    <location>
        <begin position="309"/>
        <end position="334"/>
    </location>
</feature>
<evidence type="ECO:0000256" key="5">
    <source>
        <dbReference type="ARBA" id="ARBA00023136"/>
    </source>
</evidence>
<evidence type="ECO:0000256" key="4">
    <source>
        <dbReference type="ARBA" id="ARBA00022989"/>
    </source>
</evidence>
<feature type="transmembrane region" description="Helical" evidence="7">
    <location>
        <begin position="986"/>
        <end position="1008"/>
    </location>
</feature>
<feature type="transmembrane region" description="Helical" evidence="7">
    <location>
        <begin position="401"/>
        <end position="427"/>
    </location>
</feature>
<gene>
    <name evidence="9" type="ORF">SFC79_10230</name>
</gene>
<keyword evidence="10" id="KW-1185">Reference proteome</keyword>
<proteinExistence type="inferred from homology"/>
<feature type="domain" description="ABC3 transporter permease C-terminal" evidence="8">
    <location>
        <begin position="937"/>
        <end position="1061"/>
    </location>
</feature>
<evidence type="ECO:0000256" key="2">
    <source>
        <dbReference type="ARBA" id="ARBA00022475"/>
    </source>
</evidence>
<comment type="caution">
    <text evidence="9">The sequence shown here is derived from an EMBL/GenBank/DDBJ whole genome shotgun (WGS) entry which is preliminary data.</text>
</comment>
<keyword evidence="3 7" id="KW-0812">Transmembrane</keyword>
<dbReference type="EMBL" id="JAXQPW010000002">
    <property type="protein sequence ID" value="MDZ5662140.1"/>
    <property type="molecule type" value="Genomic_DNA"/>
</dbReference>
<keyword evidence="5 7" id="KW-0472">Membrane</keyword>
<evidence type="ECO:0000313" key="9">
    <source>
        <dbReference type="EMBL" id="MDZ5662140.1"/>
    </source>
</evidence>
<dbReference type="InterPro" id="IPR050250">
    <property type="entry name" value="Macrolide_Exporter_MacB"/>
</dbReference>
<evidence type="ECO:0000259" key="8">
    <source>
        <dbReference type="Pfam" id="PF02687"/>
    </source>
</evidence>
<comment type="subcellular location">
    <subcellularLocation>
        <location evidence="1">Cell membrane</location>
        <topology evidence="1">Multi-pass membrane protein</topology>
    </subcellularLocation>
</comment>
<name>A0ABU5KCJ9_9ACTN</name>
<feature type="transmembrane region" description="Helical" evidence="7">
    <location>
        <begin position="527"/>
        <end position="546"/>
    </location>
</feature>
<feature type="domain" description="ABC3 transporter permease C-terminal" evidence="8">
    <location>
        <begin position="313"/>
        <end position="429"/>
    </location>
</feature>
<feature type="transmembrane region" description="Helical" evidence="7">
    <location>
        <begin position="1028"/>
        <end position="1054"/>
    </location>
</feature>
<organism evidence="9 10">
    <name type="scientific">Nocardioides renjunii</name>
    <dbReference type="NCBI Taxonomy" id="3095075"/>
    <lineage>
        <taxon>Bacteria</taxon>
        <taxon>Bacillati</taxon>
        <taxon>Actinomycetota</taxon>
        <taxon>Actinomycetes</taxon>
        <taxon>Propionibacteriales</taxon>
        <taxon>Nocardioidaceae</taxon>
        <taxon>Nocardioides</taxon>
    </lineage>
</organism>
<sequence>MLTLVLRRAYVQRRLLTAVVLLVATAATLVGVCALMLGATADRAFAVEVRRAPSADLGVTAFLVEVAGDDVPAARAEATAVVEDVLAPMRPSLDVTATSRLRRLDGDDGRLAYLTGTDALPARADLVAGRWPTAATIGAGGGNGAGPDAVLEAAVPATTARLLGLAPGDEVVLGREVGLDGSDVPVTVVVVGTFRPRADVEWERDPLAGAGFAAAYSDGLEAAPTYGPFVLREAAFAASGSFAKGLRVTGHPRRALAGDEPLRASAGSLGDASRRLASGVGDRARITRLASDLPTTLERVHAQQASTRATVVVVLLLGTALSLAAALLAGWLVAAVREDEQDLLRAMGLDRRQQVGAATLEALLLACLAAAVAVPVASVVHSRLTHLPDLRAAGLEQPPTVSALLLLSVLGAAVALTMALVATSVGTARGPDPVSRPGALVRLGLAPLLLLVAVAAWWQLRSQPATVARPGDVTLALAPVVFVAASTALAVRVVPVLLGWAARVGIRSRSFVLPLAAQQAARRRHTGTAMVLVAAAAACAVFGVALRTTWHQSQEDQAALRVGTDVALALPAPAGLQEAREVAAAVPDGSPDPVVSPVIHRPLALGRYVGQEGRRPVLVAVDTRHAGALLRGRTEPGWDWAGVGEALAPEGSVAGVSLPEDGEGVRLRGRSPRGAALTVAPTAVVEDPSGFRASVGARPLALDGRPHPVEWTSPLGSGLRLVGLRLELDGDPGAAPSTDADVEVVVTVPAAGDGLDDGPAWQLLPLQQDSPVAGAAVSVAPTGAGTELRASLGINLAYYAYTGADVLASAFPTPPHVPVVVSQDLVDAVGARVGDELSALVGDAVLLLRVTAVVPTVPSAPGQVAVLADTDMLSRALIDVGRLDPVVDGWWVGRPPAATAPALRSLGLGEVTVRQDVADQLAQGPLRVTVPTTLLALVAVAVVMLAAAVGLVLSAERQRRSSEVVRLRALGLSRRDARRLLVAEHLAFFVPLVLVGTLVGLLAAVSLGPHLVRSDLGAAPVPAAVATWSWATELLLVGGLLLVTLVLTAGLAAAHVRRSDPAQLRAGDL</sequence>
<evidence type="ECO:0000256" key="1">
    <source>
        <dbReference type="ARBA" id="ARBA00004651"/>
    </source>
</evidence>
<feature type="transmembrane region" description="Helical" evidence="7">
    <location>
        <begin position="439"/>
        <end position="460"/>
    </location>
</feature>